<accession>W7FL44</accession>
<name>W7FL44_PLAFA</name>
<protein>
    <submittedName>
        <fullName evidence="1">Uncharacterized protein</fullName>
    </submittedName>
</protein>
<dbReference type="EMBL" id="KE123508">
    <property type="protein sequence ID" value="EUT81346.1"/>
    <property type="molecule type" value="Genomic_DNA"/>
</dbReference>
<dbReference type="AlphaFoldDB" id="W7FL44"/>
<sequence>MERLNIKLAHKRYARIKYIKYLNFLINNVPSNYTQMKEHICGETNYYEHIKYCCLNIISIKKKKKKKKHNK</sequence>
<dbReference type="Proteomes" id="UP000030666">
    <property type="component" value="Unassembled WGS sequence"/>
</dbReference>
<gene>
    <name evidence="1" type="ORF">PFAG_04559</name>
</gene>
<proteinExistence type="predicted"/>
<reference evidence="1" key="1">
    <citation type="submission" date="2013-02" db="EMBL/GenBank/DDBJ databases">
        <title>The Genome Sequence of Plasmodium falciparum Santa Lucia.</title>
        <authorList>
            <consortium name="The Broad Institute Genome Sequencing Platform"/>
            <consortium name="The Broad Institute Genome Sequencing Center for Infectious Disease"/>
            <person name="Neafsey D."/>
            <person name="Cheeseman I."/>
            <person name="Volkman S."/>
            <person name="Adams J."/>
            <person name="Walker B."/>
            <person name="Young S.K."/>
            <person name="Zeng Q."/>
            <person name="Gargeya S."/>
            <person name="Fitzgerald M."/>
            <person name="Haas B."/>
            <person name="Abouelleil A."/>
            <person name="Alvarado L."/>
            <person name="Arachchi H.M."/>
            <person name="Berlin A.M."/>
            <person name="Chapman S.B."/>
            <person name="Dewar J."/>
            <person name="Goldberg J."/>
            <person name="Griggs A."/>
            <person name="Gujja S."/>
            <person name="Hansen M."/>
            <person name="Howarth C."/>
            <person name="Imamovic A."/>
            <person name="Larimer J."/>
            <person name="McCowan C."/>
            <person name="Murphy C."/>
            <person name="Neiman D."/>
            <person name="Pearson M."/>
            <person name="Priest M."/>
            <person name="Roberts A."/>
            <person name="Saif S."/>
            <person name="Shea T."/>
            <person name="Sisk P."/>
            <person name="Sykes S."/>
            <person name="Wortman J."/>
            <person name="Nusbaum C."/>
            <person name="Birren B."/>
        </authorList>
    </citation>
    <scope>NUCLEOTIDE SEQUENCE [LARGE SCALE GENOMIC DNA]</scope>
    <source>
        <strain evidence="1">Santa Lucia</strain>
    </source>
</reference>
<organism evidence="1">
    <name type="scientific">Plasmodium falciparum Santa Lucia</name>
    <dbReference type="NCBI Taxonomy" id="478859"/>
    <lineage>
        <taxon>Eukaryota</taxon>
        <taxon>Sar</taxon>
        <taxon>Alveolata</taxon>
        <taxon>Apicomplexa</taxon>
        <taxon>Aconoidasida</taxon>
        <taxon>Haemosporida</taxon>
        <taxon>Plasmodiidae</taxon>
        <taxon>Plasmodium</taxon>
        <taxon>Plasmodium (Laverania)</taxon>
    </lineage>
</organism>
<evidence type="ECO:0000313" key="1">
    <source>
        <dbReference type="EMBL" id="EUT81346.1"/>
    </source>
</evidence>